<dbReference type="EMBL" id="LANX01000001">
    <property type="protein sequence ID" value="KJV69497.1"/>
    <property type="molecule type" value="Genomic_DNA"/>
</dbReference>
<protein>
    <recommendedName>
        <fullName evidence="4 5">N5-carboxyaminoimidazole ribonucleotide synthase</fullName>
        <shortName evidence="4 5">N5-CAIR synthase</shortName>
        <ecNumber evidence="4 5">6.3.4.18</ecNumber>
    </recommendedName>
    <alternativeName>
        <fullName evidence="4 5">5-(carboxyamino)imidazole ribonucleotide synthetase</fullName>
    </alternativeName>
</protein>
<reference evidence="7 8" key="1">
    <citation type="submission" date="2015-02" db="EMBL/GenBank/DDBJ databases">
        <title>Genome Sequencing of Rickettsiales.</title>
        <authorList>
            <person name="Daugherty S.C."/>
            <person name="Su Q."/>
            <person name="Abolude K."/>
            <person name="Beier-Sexton M."/>
            <person name="Carlyon J.A."/>
            <person name="Carter R."/>
            <person name="Day N.P."/>
            <person name="Dumler S.J."/>
            <person name="Dyachenko V."/>
            <person name="Godinez A."/>
            <person name="Kurtti T.J."/>
            <person name="Lichay M."/>
            <person name="Mullins K.E."/>
            <person name="Ott S."/>
            <person name="Pappas-Brown V."/>
            <person name="Paris D.H."/>
            <person name="Patel P."/>
            <person name="Richards A.L."/>
            <person name="Sadzewicz L."/>
            <person name="Sears K."/>
            <person name="Seidman D."/>
            <person name="Sengamalay N."/>
            <person name="Stenos J."/>
            <person name="Tallon L.J."/>
            <person name="Vincent G."/>
            <person name="Fraser C.M."/>
            <person name="Munderloh U."/>
            <person name="Dunning-Hotopp J.C."/>
        </authorList>
    </citation>
    <scope>NUCLEOTIDE SEQUENCE [LARGE SCALE GENOMIC DNA]</scope>
    <source>
        <strain evidence="7 8">RAC413</strain>
    </source>
</reference>
<dbReference type="InterPro" id="IPR013815">
    <property type="entry name" value="ATP_grasp_subdomain_1"/>
</dbReference>
<dbReference type="EC" id="6.3.4.18" evidence="4 5"/>
<dbReference type="STRING" id="1359163.NLO413_0890"/>
<dbReference type="Gene3D" id="3.30.470.20">
    <property type="entry name" value="ATP-grasp fold, B domain"/>
    <property type="match status" value="1"/>
</dbReference>
<dbReference type="InterPro" id="IPR011054">
    <property type="entry name" value="Rudment_hybrid_motif"/>
</dbReference>
<feature type="binding site" evidence="4">
    <location>
        <begin position="269"/>
        <end position="270"/>
    </location>
    <ligand>
        <name>ATP</name>
        <dbReference type="ChEBI" id="CHEBI:30616"/>
    </ligand>
</feature>
<dbReference type="Gene3D" id="3.40.50.20">
    <property type="match status" value="1"/>
</dbReference>
<dbReference type="Gene3D" id="3.30.1490.20">
    <property type="entry name" value="ATP-grasp fold, A domain"/>
    <property type="match status" value="1"/>
</dbReference>
<dbReference type="InterPro" id="IPR003135">
    <property type="entry name" value="ATP-grasp_carboxylate-amine"/>
</dbReference>
<evidence type="ECO:0000259" key="6">
    <source>
        <dbReference type="PROSITE" id="PS50975"/>
    </source>
</evidence>
<dbReference type="InterPro" id="IPR005875">
    <property type="entry name" value="PurK"/>
</dbReference>
<keyword evidence="1 4" id="KW-0547">Nucleotide-binding</keyword>
<dbReference type="NCBIfam" id="NF004679">
    <property type="entry name" value="PRK06019.1-5"/>
    <property type="match status" value="1"/>
</dbReference>
<dbReference type="InterPro" id="IPR011761">
    <property type="entry name" value="ATP-grasp"/>
</dbReference>
<comment type="function">
    <text evidence="4">Catalyzes the ATP-dependent conversion of 5-aminoimidazole ribonucleotide (AIR) and HCO(3)(-) to N5-carboxyaminoimidazole ribonucleotide (N5-CAIR).</text>
</comment>
<dbReference type="GO" id="GO:0016616">
    <property type="term" value="F:oxidoreductase activity, acting on the CH-OH group of donors, NAD or NADP as acceptor"/>
    <property type="evidence" value="ECO:0007669"/>
    <property type="project" value="UniProtKB-ARBA"/>
</dbReference>
<dbReference type="PROSITE" id="PS50975">
    <property type="entry name" value="ATP_GRASP"/>
    <property type="match status" value="1"/>
</dbReference>
<dbReference type="UniPathway" id="UPA00074">
    <property type="reaction ID" value="UER00942"/>
</dbReference>
<evidence type="ECO:0000313" key="8">
    <source>
        <dbReference type="Proteomes" id="UP000033562"/>
    </source>
</evidence>
<evidence type="ECO:0000256" key="5">
    <source>
        <dbReference type="RuleBase" id="RU361200"/>
    </source>
</evidence>
<dbReference type="Proteomes" id="UP000033562">
    <property type="component" value="Unassembled WGS sequence"/>
</dbReference>
<keyword evidence="8" id="KW-1185">Reference proteome</keyword>
<evidence type="ECO:0000256" key="3">
    <source>
        <dbReference type="ARBA" id="ARBA00022840"/>
    </source>
</evidence>
<keyword evidence="3 4" id="KW-0067">ATP-binding</keyword>
<dbReference type="InterPro" id="IPR054350">
    <property type="entry name" value="PurT/PurK_preATP-grasp"/>
</dbReference>
<proteinExistence type="inferred from homology"/>
<dbReference type="GO" id="GO:0034028">
    <property type="term" value="F:5-(carboxyamino)imidazole ribonucleotide synthase activity"/>
    <property type="evidence" value="ECO:0007669"/>
    <property type="project" value="UniProtKB-UniRule"/>
</dbReference>
<comment type="similarity">
    <text evidence="4 5">Belongs to the PurK/PurT family.</text>
</comment>
<feature type="binding site" evidence="4">
    <location>
        <begin position="184"/>
        <end position="187"/>
    </location>
    <ligand>
        <name>ATP</name>
        <dbReference type="ChEBI" id="CHEBI:30616"/>
    </ligand>
</feature>
<dbReference type="PATRIC" id="fig|1359163.3.peg.862"/>
<feature type="domain" description="ATP-grasp" evidence="6">
    <location>
        <begin position="113"/>
        <end position="299"/>
    </location>
</feature>
<name>A0A0F3NP64_9RICK</name>
<dbReference type="GO" id="GO:0005829">
    <property type="term" value="C:cytosol"/>
    <property type="evidence" value="ECO:0007669"/>
    <property type="project" value="TreeGrafter"/>
</dbReference>
<feature type="binding site" evidence="4">
    <location>
        <position position="192"/>
    </location>
    <ligand>
        <name>ATP</name>
        <dbReference type="ChEBI" id="CHEBI:30616"/>
    </ligand>
</feature>
<gene>
    <name evidence="4 5 7" type="primary">purK</name>
    <name evidence="7" type="ORF">NLO413_0890</name>
</gene>
<dbReference type="SUPFAM" id="SSF51246">
    <property type="entry name" value="Rudiment single hybrid motif"/>
    <property type="match status" value="1"/>
</dbReference>
<dbReference type="PANTHER" id="PTHR11609">
    <property type="entry name" value="PURINE BIOSYNTHESIS PROTEIN 6/7, PUR6/7"/>
    <property type="match status" value="1"/>
</dbReference>
<dbReference type="SUPFAM" id="SSF52440">
    <property type="entry name" value="PreATP-grasp domain"/>
    <property type="match status" value="1"/>
</dbReference>
<accession>A0A0F3NP64</accession>
<keyword evidence="4 5" id="KW-0436">Ligase</keyword>
<dbReference type="NCBIfam" id="TIGR01161">
    <property type="entry name" value="purK"/>
    <property type="match status" value="1"/>
</dbReference>
<evidence type="ECO:0000256" key="4">
    <source>
        <dbReference type="HAMAP-Rule" id="MF_01928"/>
    </source>
</evidence>
<feature type="binding site" evidence="4">
    <location>
        <begin position="154"/>
        <end position="160"/>
    </location>
    <ligand>
        <name>ATP</name>
        <dbReference type="ChEBI" id="CHEBI:30616"/>
    </ligand>
</feature>
<dbReference type="PROSITE" id="PS00065">
    <property type="entry name" value="D_2_HYDROXYACID_DH_1"/>
    <property type="match status" value="1"/>
</dbReference>
<comment type="caution">
    <text evidence="7">The sequence shown here is derived from an EMBL/GenBank/DDBJ whole genome shotgun (WGS) entry which is preliminary data.</text>
</comment>
<dbReference type="PANTHER" id="PTHR11609:SF5">
    <property type="entry name" value="PHOSPHORIBOSYLAMINOIMIDAZOLE CARBOXYLASE"/>
    <property type="match status" value="1"/>
</dbReference>
<organism evidence="7 8">
    <name type="scientific">Candidatus Neoehrlichia procyonis str. RAC413</name>
    <dbReference type="NCBI Taxonomy" id="1359163"/>
    <lineage>
        <taxon>Bacteria</taxon>
        <taxon>Pseudomonadati</taxon>
        <taxon>Pseudomonadota</taxon>
        <taxon>Alphaproteobacteria</taxon>
        <taxon>Rickettsiales</taxon>
        <taxon>Anaplasmataceae</taxon>
        <taxon>Candidatus Neoehrlichia</taxon>
    </lineage>
</organism>
<dbReference type="GO" id="GO:0046872">
    <property type="term" value="F:metal ion binding"/>
    <property type="evidence" value="ECO:0007669"/>
    <property type="project" value="InterPro"/>
</dbReference>
<comment type="function">
    <text evidence="5">Catalyzes the ATP-dependent conversion of 5-aminoimidazole ribonucleotide (AIR) and HCO(3)- to N5-carboxyaminoimidazole ribonucleotide (N5-CAIR).</text>
</comment>
<dbReference type="InterPro" id="IPR016185">
    <property type="entry name" value="PreATP-grasp_dom_sf"/>
</dbReference>
<evidence type="ECO:0000313" key="7">
    <source>
        <dbReference type="EMBL" id="KJV69497.1"/>
    </source>
</evidence>
<dbReference type="InterPro" id="IPR029752">
    <property type="entry name" value="D-isomer_DH_CS1"/>
</dbReference>
<dbReference type="AlphaFoldDB" id="A0A0F3NP64"/>
<comment type="pathway">
    <text evidence="4 5">Purine metabolism; IMP biosynthesis via de novo pathway; 5-amino-1-(5-phospho-D-ribosyl)imidazole-4-carboxylate from 5-amino-1-(5-phospho-D-ribosyl)imidazole (N5-CAIR route): step 1/2.</text>
</comment>
<dbReference type="GO" id="GO:0006189">
    <property type="term" value="P:'de novo' IMP biosynthetic process"/>
    <property type="evidence" value="ECO:0007669"/>
    <property type="project" value="UniProtKB-UniRule"/>
</dbReference>
<feature type="binding site" evidence="4">
    <location>
        <position position="109"/>
    </location>
    <ligand>
        <name>ATP</name>
        <dbReference type="ChEBI" id="CHEBI:30616"/>
    </ligand>
</feature>
<dbReference type="GO" id="GO:0005524">
    <property type="term" value="F:ATP binding"/>
    <property type="evidence" value="ECO:0007669"/>
    <property type="project" value="UniProtKB-UniRule"/>
</dbReference>
<feature type="binding site" evidence="4">
    <location>
        <position position="149"/>
    </location>
    <ligand>
        <name>ATP</name>
        <dbReference type="ChEBI" id="CHEBI:30616"/>
    </ligand>
</feature>
<comment type="subunit">
    <text evidence="4 5">Homodimer.</text>
</comment>
<dbReference type="InterPro" id="IPR040686">
    <property type="entry name" value="PurK_C"/>
</dbReference>
<dbReference type="HAMAP" id="MF_01928">
    <property type="entry name" value="PurK"/>
    <property type="match status" value="1"/>
</dbReference>
<evidence type="ECO:0000256" key="1">
    <source>
        <dbReference type="ARBA" id="ARBA00022741"/>
    </source>
</evidence>
<dbReference type="SUPFAM" id="SSF56059">
    <property type="entry name" value="Glutathione synthetase ATP-binding domain-like"/>
    <property type="match status" value="1"/>
</dbReference>
<evidence type="ECO:0000256" key="2">
    <source>
        <dbReference type="ARBA" id="ARBA00022755"/>
    </source>
</evidence>
<dbReference type="Pfam" id="PF22660">
    <property type="entry name" value="RS_preATP-grasp-like"/>
    <property type="match status" value="1"/>
</dbReference>
<dbReference type="Pfam" id="PF17769">
    <property type="entry name" value="PurK_C"/>
    <property type="match status" value="1"/>
</dbReference>
<keyword evidence="7" id="KW-0456">Lyase</keyword>
<feature type="binding site" evidence="4">
    <location>
        <position position="215"/>
    </location>
    <ligand>
        <name>ATP</name>
        <dbReference type="ChEBI" id="CHEBI:30616"/>
    </ligand>
</feature>
<keyword evidence="2 4" id="KW-0658">Purine biosynthesis</keyword>
<dbReference type="NCBIfam" id="NF004676">
    <property type="entry name" value="PRK06019.1-2"/>
    <property type="match status" value="1"/>
</dbReference>
<dbReference type="NCBIfam" id="NF004675">
    <property type="entry name" value="PRK06019.1-1"/>
    <property type="match status" value="1"/>
</dbReference>
<dbReference type="RefSeq" id="WP_045809191.1">
    <property type="nucleotide sequence ID" value="NZ_LANX01000001.1"/>
</dbReference>
<dbReference type="OrthoDB" id="9804625at2"/>
<comment type="catalytic activity">
    <reaction evidence="4 5">
        <text>5-amino-1-(5-phospho-beta-D-ribosyl)imidazole + hydrogencarbonate + ATP = 5-carboxyamino-1-(5-phospho-D-ribosyl)imidazole + ADP + phosphate + 2 H(+)</text>
        <dbReference type="Rhea" id="RHEA:19317"/>
        <dbReference type="ChEBI" id="CHEBI:15378"/>
        <dbReference type="ChEBI" id="CHEBI:17544"/>
        <dbReference type="ChEBI" id="CHEBI:30616"/>
        <dbReference type="ChEBI" id="CHEBI:43474"/>
        <dbReference type="ChEBI" id="CHEBI:58730"/>
        <dbReference type="ChEBI" id="CHEBI:137981"/>
        <dbReference type="ChEBI" id="CHEBI:456216"/>
        <dbReference type="EC" id="6.3.4.18"/>
    </reaction>
</comment>
<sequence length="358" mass="40445">MSHNLSILPGSIIGIIGGGQLGKMIAMSAAQLGYKTHIFTNNINGPAAQVSNKVTVANFNNYEKLTSFASSVDVATIEFENIDSNVIDIIQQKTQIYPSKKILSIAQNRIKEKMHMQQLGISTVDFAIVSDYKNLVHHANILGYPLVLKTATLGYDGKGQYVIKNQNDLKQLLHLDWSQEYILEKFIKIYKEISSIIVTEINNTSEFFPIAENYHINGILDKSIVPAKINQNIYKQAQMITLKIAQSLSLVGILTVEFFITHEYKLLVNEIAPRPHNSGHWSLDACNISQFEQLIYAICGLPLKPIKLLFPCIMQNILGKNIHNYNSHINKPNYRFTIYGKEEAHDNRKMGHINILEY</sequence>
<dbReference type="Pfam" id="PF02222">
    <property type="entry name" value="ATP-grasp"/>
    <property type="match status" value="1"/>
</dbReference>
<dbReference type="GO" id="GO:0004638">
    <property type="term" value="F:phosphoribosylaminoimidazole carboxylase activity"/>
    <property type="evidence" value="ECO:0007669"/>
    <property type="project" value="InterPro"/>
</dbReference>